<comment type="similarity">
    <text evidence="1">Belongs to the glycosyltransferase group 1 family. Glycosyltransferase 4 subfamily.</text>
</comment>
<dbReference type="SUPFAM" id="SSF53756">
    <property type="entry name" value="UDP-Glycosyltransferase/glycogen phosphorylase"/>
    <property type="match status" value="1"/>
</dbReference>
<protein>
    <submittedName>
        <fullName evidence="4">Glycosyltransferase</fullName>
    </submittedName>
    <submittedName>
        <fullName evidence="6">N-acetylgalactosamine-N, N'-diacetylbacillosaminyl-diphospho-undecaprenol 4-alpha-N-acetylgalactosaminyltransferase</fullName>
        <ecNumber evidence="6">2.4.1.291</ecNumber>
    </submittedName>
</protein>
<evidence type="ECO:0000259" key="2">
    <source>
        <dbReference type="Pfam" id="PF00534"/>
    </source>
</evidence>
<evidence type="ECO:0000313" key="7">
    <source>
        <dbReference type="Proteomes" id="UP000194422"/>
    </source>
</evidence>
<dbReference type="PANTHER" id="PTHR12526:SF630">
    <property type="entry name" value="GLYCOSYLTRANSFERASE"/>
    <property type="match status" value="1"/>
</dbReference>
<dbReference type="Pfam" id="PF13439">
    <property type="entry name" value="Glyco_transf_4"/>
    <property type="match status" value="1"/>
</dbReference>
<feature type="domain" description="Glycosyltransferase subfamily 4-like N-terminal" evidence="3">
    <location>
        <begin position="14"/>
        <end position="180"/>
    </location>
</feature>
<organism evidence="4 8">
    <name type="scientific">Bacillus paranthracis</name>
    <dbReference type="NCBI Taxonomy" id="2026186"/>
    <lineage>
        <taxon>Bacteria</taxon>
        <taxon>Bacillati</taxon>
        <taxon>Bacillota</taxon>
        <taxon>Bacilli</taxon>
        <taxon>Bacillales</taxon>
        <taxon>Bacillaceae</taxon>
        <taxon>Bacillus</taxon>
        <taxon>Bacillus cereus group</taxon>
    </lineage>
</organism>
<dbReference type="InterPro" id="IPR028098">
    <property type="entry name" value="Glyco_trans_4-like_N"/>
</dbReference>
<evidence type="ECO:0000313" key="9">
    <source>
        <dbReference type="Proteomes" id="UP001221338"/>
    </source>
</evidence>
<dbReference type="Proteomes" id="UP001221338">
    <property type="component" value="Unassembled WGS sequence"/>
</dbReference>
<keyword evidence="4" id="KW-0808">Transferase</keyword>
<dbReference type="Proteomes" id="UP000194422">
    <property type="component" value="Unassembled WGS sequence"/>
</dbReference>
<evidence type="ECO:0000313" key="4">
    <source>
        <dbReference type="EMBL" id="KAA8478084.1"/>
    </source>
</evidence>
<dbReference type="RefSeq" id="WP_000756366.1">
    <property type="nucleotide sequence ID" value="NZ_CP040880.1"/>
</dbReference>
<dbReference type="CDD" id="cd03811">
    <property type="entry name" value="GT4_GT28_WabH-like"/>
    <property type="match status" value="1"/>
</dbReference>
<dbReference type="InterPro" id="IPR001296">
    <property type="entry name" value="Glyco_trans_1"/>
</dbReference>
<dbReference type="GO" id="GO:0016757">
    <property type="term" value="F:glycosyltransferase activity"/>
    <property type="evidence" value="ECO:0007669"/>
    <property type="project" value="UniProtKB-KW"/>
</dbReference>
<dbReference type="Pfam" id="PF00534">
    <property type="entry name" value="Glycos_transf_1"/>
    <property type="match status" value="1"/>
</dbReference>
<name>A0A5M9GZ51_9BACI</name>
<dbReference type="EC" id="2.4.1.291" evidence="6"/>
<gene>
    <name evidence="6" type="primary">pglJ</name>
    <name evidence="6" type="ORF">BACERE00174_00888</name>
    <name evidence="4" type="ORF">FYW06_12200</name>
    <name evidence="5" type="ORF">P6U22_10420</name>
</gene>
<evidence type="ECO:0000313" key="5">
    <source>
        <dbReference type="EMBL" id="MDG0941611.1"/>
    </source>
</evidence>
<dbReference type="Gene3D" id="3.40.50.2000">
    <property type="entry name" value="Glycogen Phosphorylase B"/>
    <property type="match status" value="2"/>
</dbReference>
<feature type="domain" description="Glycosyl transferase family 1" evidence="2">
    <location>
        <begin position="189"/>
        <end position="343"/>
    </location>
</feature>
<evidence type="ECO:0000256" key="1">
    <source>
        <dbReference type="ARBA" id="ARBA00009481"/>
    </source>
</evidence>
<accession>A0A5M9GZ51</accession>
<reference evidence="6 7" key="1">
    <citation type="submission" date="2017-04" db="EMBL/GenBank/DDBJ databases">
        <authorList>
            <person name="Criscuolo A."/>
        </authorList>
    </citation>
    <scope>NUCLEOTIDE SEQUENCE [LARGE SCALE GENOMIC DNA]</scope>
    <source>
        <strain evidence="6">16-00174</strain>
    </source>
</reference>
<keyword evidence="6" id="KW-0328">Glycosyltransferase</keyword>
<sequence length="372" mass="43348">MKKVLFFIYQLVGGGAEKVMVDIVNHMDRSKYEITVMTVVDCTKDRYLLKEGIKYKYIFKDVFKADRIFFKLMKSATPQFLYSLFIKEKYDIEFSWLEGIPSKILSGNTNLETKKLAIIHADCENIAWPSGRYKNFRQEEDSYNNFDQLLFVSENTRANFLKKFNIDKAKTLVLHNPFDIHDISVKSKEKVEDYIKEKEEFLFVSVGRLEKVKGFDRLIKAFKEVRVGFPNIKLLIVGEGHERKNLIKQIEELNLESNVYLMGYRENPYKYINLCNSYICSSISEGLSSSVIEAMIINKPIITTDCGGMNEILLGNLCGLIMPNTTEGIIDGMHEILEANESRLLQMKVEQEERTKDFTFEKYFRELEKSFI</sequence>
<evidence type="ECO:0000313" key="8">
    <source>
        <dbReference type="Proteomes" id="UP000325411"/>
    </source>
</evidence>
<keyword evidence="9" id="KW-1185">Reference proteome</keyword>
<evidence type="ECO:0000313" key="6">
    <source>
        <dbReference type="EMBL" id="SMD66944.1"/>
    </source>
</evidence>
<dbReference type="AlphaFoldDB" id="A0A5M9GZ51"/>
<comment type="caution">
    <text evidence="4">The sequence shown here is derived from an EMBL/GenBank/DDBJ whole genome shotgun (WGS) entry which is preliminary data.</text>
</comment>
<reference evidence="5 9" key="3">
    <citation type="submission" date="2023-03" db="EMBL/GenBank/DDBJ databases">
        <title>Genetic diversity of Bacillus cereus sensu lato isolates from Slovenia.</title>
        <authorList>
            <person name="Abdelli M."/>
        </authorList>
    </citation>
    <scope>NUCLEOTIDE SEQUENCE [LARGE SCALE GENOMIC DNA]</scope>
    <source>
        <strain evidence="5 9">SIBC61B</strain>
    </source>
</reference>
<dbReference type="EMBL" id="FWYW01000047">
    <property type="protein sequence ID" value="SMD66944.1"/>
    <property type="molecule type" value="Genomic_DNA"/>
</dbReference>
<evidence type="ECO:0000259" key="3">
    <source>
        <dbReference type="Pfam" id="PF13439"/>
    </source>
</evidence>
<dbReference type="EMBL" id="JARPRV010000004">
    <property type="protein sequence ID" value="MDG0941611.1"/>
    <property type="molecule type" value="Genomic_DNA"/>
</dbReference>
<dbReference type="EMBL" id="VXCE01000007">
    <property type="protein sequence ID" value="KAA8478084.1"/>
    <property type="molecule type" value="Genomic_DNA"/>
</dbReference>
<dbReference type="PANTHER" id="PTHR12526">
    <property type="entry name" value="GLYCOSYLTRANSFERASE"/>
    <property type="match status" value="1"/>
</dbReference>
<reference evidence="4 8" key="2">
    <citation type="submission" date="2019-09" db="EMBL/GenBank/DDBJ databases">
        <authorList>
            <person name="Geng P."/>
            <person name="Wan X."/>
            <person name="Zhou G."/>
            <person name="Yuan Z."/>
            <person name="Hu X."/>
        </authorList>
    </citation>
    <scope>NUCLEOTIDE SEQUENCE [LARGE SCALE GENOMIC DNA]</scope>
    <source>
        <strain evidence="4 8">EFR-4</strain>
    </source>
</reference>
<dbReference type="Proteomes" id="UP000325411">
    <property type="component" value="Unassembled WGS sequence"/>
</dbReference>
<proteinExistence type="inferred from homology"/>